<evidence type="ECO:0000256" key="8">
    <source>
        <dbReference type="SAM" id="Phobius"/>
    </source>
</evidence>
<feature type="region of interest" description="Disordered" evidence="7">
    <location>
        <begin position="207"/>
        <end position="228"/>
    </location>
</feature>
<organism evidence="10 11">
    <name type="scientific">Elysia crispata</name>
    <name type="common">lettuce slug</name>
    <dbReference type="NCBI Taxonomy" id="231223"/>
    <lineage>
        <taxon>Eukaryota</taxon>
        <taxon>Metazoa</taxon>
        <taxon>Spiralia</taxon>
        <taxon>Lophotrochozoa</taxon>
        <taxon>Mollusca</taxon>
        <taxon>Gastropoda</taxon>
        <taxon>Heterobranchia</taxon>
        <taxon>Euthyneura</taxon>
        <taxon>Panpulmonata</taxon>
        <taxon>Sacoglossa</taxon>
        <taxon>Placobranchoidea</taxon>
        <taxon>Plakobranchidae</taxon>
        <taxon>Elysia</taxon>
    </lineage>
</organism>
<name>A0AAE1DHK5_9GAST</name>
<keyword evidence="6 8" id="KW-0472">Membrane</keyword>
<feature type="region of interest" description="Disordered" evidence="7">
    <location>
        <begin position="105"/>
        <end position="164"/>
    </location>
</feature>
<feature type="compositionally biased region" description="Basic and acidic residues" evidence="7">
    <location>
        <begin position="208"/>
        <end position="228"/>
    </location>
</feature>
<dbReference type="AlphaFoldDB" id="A0AAE1DHK5"/>
<evidence type="ECO:0000256" key="6">
    <source>
        <dbReference type="ARBA" id="ARBA00023136"/>
    </source>
</evidence>
<comment type="subcellular location">
    <subcellularLocation>
        <location evidence="1">Membrane</location>
        <topology evidence="1">Single-pass membrane protein</topology>
    </subcellularLocation>
    <subcellularLocation>
        <location evidence="2">Mitochondrion membrane</location>
    </subcellularLocation>
</comment>
<dbReference type="Proteomes" id="UP001283361">
    <property type="component" value="Unassembled WGS sequence"/>
</dbReference>
<dbReference type="PANTHER" id="PTHR15712:SF23">
    <property type="entry name" value="ARMADILLO REPEAT CONTAINING 10"/>
    <property type="match status" value="1"/>
</dbReference>
<feature type="domain" description="Armadillo repeat-containing" evidence="9">
    <location>
        <begin position="428"/>
        <end position="563"/>
    </location>
</feature>
<evidence type="ECO:0000256" key="2">
    <source>
        <dbReference type="ARBA" id="ARBA00004325"/>
    </source>
</evidence>
<comment type="caution">
    <text evidence="10">The sequence shown here is derived from an EMBL/GenBank/DDBJ whole genome shotgun (WGS) entry which is preliminary data.</text>
</comment>
<evidence type="ECO:0000259" key="9">
    <source>
        <dbReference type="Pfam" id="PF04826"/>
    </source>
</evidence>
<dbReference type="PANTHER" id="PTHR15712">
    <property type="entry name" value="ARMADILLO REPEAT CONTAINING PROTEIN"/>
    <property type="match status" value="1"/>
</dbReference>
<keyword evidence="11" id="KW-1185">Reference proteome</keyword>
<sequence>MGSPDGTKIALGLLASTSALILSYILLKKYRFRANQTKLEESKNVLHESCEEESNVTTDEYEDNVEQKQTEAAFQEKSAAARTFGNQGGDDGQNQTSFIVVDNAHEVAPPEGGNTVRKSDKSSDESSYDVVDDDRMAEMEEDEEEKEDVEDANASAKGPVYKSAGDRLGLESSLETSMVIVEEAERSNIEKSGSSFYTSADENFGMTHLEDSSKLNKDEEDEKTKSDQKVIEISMTEDESTVMYKTGSVGNDTVTLEGKDSSNDVTPVVEEFVVAGDEESKDEQAQEHIDDPAIQAKLESHAITDAVLRADLEAVPVDAAVGEAQTPSQAEQELNLADVTEVLSKCQSTPMSVTKEDIDLLVYLLRKNMPELQATVLNSIVRIAAFNQNTRNIRDSGCPEEIVYQLKTNCEAVVCGETGSEALLTSICQVLTNLSMDPKAHPKLEESIPSLINLLVLDTPPESLILNTLRPLINLSVEPTYHAYYIRAIPTLLALLDSGSNMAKVQSLKVLINLSLDEEIVPHILASKAPFCLMALLAPPAQNDVILRAATMLANIFTTMREKKLGSEALPTGHSSESFETIFMFLNDAERMPILKSKVFYLTKNDNEDITYQASRLYKYISDSG</sequence>
<evidence type="ECO:0000256" key="3">
    <source>
        <dbReference type="ARBA" id="ARBA00022692"/>
    </source>
</evidence>
<feature type="transmembrane region" description="Helical" evidence="8">
    <location>
        <begin position="6"/>
        <end position="27"/>
    </location>
</feature>
<dbReference type="InterPro" id="IPR016024">
    <property type="entry name" value="ARM-type_fold"/>
</dbReference>
<keyword evidence="4 8" id="KW-1133">Transmembrane helix</keyword>
<dbReference type="InterPro" id="IPR051303">
    <property type="entry name" value="Armcx_regulator"/>
</dbReference>
<protein>
    <recommendedName>
        <fullName evidence="9">Armadillo repeat-containing domain-containing protein</fullName>
    </recommendedName>
</protein>
<keyword evidence="3 8" id="KW-0812">Transmembrane</keyword>
<accession>A0AAE1DHK5</accession>
<dbReference type="Gene3D" id="1.25.10.10">
    <property type="entry name" value="Leucine-rich Repeat Variant"/>
    <property type="match status" value="1"/>
</dbReference>
<gene>
    <name evidence="10" type="ORF">RRG08_004972</name>
</gene>
<evidence type="ECO:0000256" key="1">
    <source>
        <dbReference type="ARBA" id="ARBA00004167"/>
    </source>
</evidence>
<evidence type="ECO:0000256" key="7">
    <source>
        <dbReference type="SAM" id="MobiDB-lite"/>
    </source>
</evidence>
<dbReference type="InterPro" id="IPR011989">
    <property type="entry name" value="ARM-like"/>
</dbReference>
<keyword evidence="5" id="KW-0496">Mitochondrion</keyword>
<evidence type="ECO:0000256" key="4">
    <source>
        <dbReference type="ARBA" id="ARBA00022989"/>
    </source>
</evidence>
<dbReference type="SUPFAM" id="SSF48371">
    <property type="entry name" value="ARM repeat"/>
    <property type="match status" value="1"/>
</dbReference>
<dbReference type="EMBL" id="JAWDGP010003892">
    <property type="protein sequence ID" value="KAK3769723.1"/>
    <property type="molecule type" value="Genomic_DNA"/>
</dbReference>
<proteinExistence type="predicted"/>
<evidence type="ECO:0000313" key="11">
    <source>
        <dbReference type="Proteomes" id="UP001283361"/>
    </source>
</evidence>
<evidence type="ECO:0000256" key="5">
    <source>
        <dbReference type="ARBA" id="ARBA00023128"/>
    </source>
</evidence>
<dbReference type="Pfam" id="PF04826">
    <property type="entry name" value="Arm_2"/>
    <property type="match status" value="1"/>
</dbReference>
<dbReference type="InterPro" id="IPR006911">
    <property type="entry name" value="ARM-rpt_dom"/>
</dbReference>
<dbReference type="GO" id="GO:0031966">
    <property type="term" value="C:mitochondrial membrane"/>
    <property type="evidence" value="ECO:0007669"/>
    <property type="project" value="UniProtKB-SubCell"/>
</dbReference>
<evidence type="ECO:0000313" key="10">
    <source>
        <dbReference type="EMBL" id="KAK3769723.1"/>
    </source>
</evidence>
<reference evidence="10" key="1">
    <citation type="journal article" date="2023" name="G3 (Bethesda)">
        <title>A reference genome for the long-term kleptoplast-retaining sea slug Elysia crispata morphotype clarki.</title>
        <authorList>
            <person name="Eastman K.E."/>
            <person name="Pendleton A.L."/>
            <person name="Shaikh M.A."/>
            <person name="Suttiyut T."/>
            <person name="Ogas R."/>
            <person name="Tomko P."/>
            <person name="Gavelis G."/>
            <person name="Widhalm J.R."/>
            <person name="Wisecaver J.H."/>
        </authorList>
    </citation>
    <scope>NUCLEOTIDE SEQUENCE</scope>
    <source>
        <strain evidence="10">ECLA1</strain>
    </source>
</reference>
<feature type="compositionally biased region" description="Acidic residues" evidence="7">
    <location>
        <begin position="139"/>
        <end position="151"/>
    </location>
</feature>